<protein>
    <submittedName>
        <fullName evidence="1">Uncharacterized protein</fullName>
    </submittedName>
</protein>
<gene>
    <name evidence="1" type="ORF">EV383_0715</name>
</gene>
<dbReference type="AlphaFoldDB" id="A0A4Q7UV23"/>
<comment type="caution">
    <text evidence="1">The sequence shown here is derived from an EMBL/GenBank/DDBJ whole genome shotgun (WGS) entry which is preliminary data.</text>
</comment>
<dbReference type="Proteomes" id="UP000291591">
    <property type="component" value="Unassembled WGS sequence"/>
</dbReference>
<dbReference type="EMBL" id="SHKL01000001">
    <property type="protein sequence ID" value="RZT83889.1"/>
    <property type="molecule type" value="Genomic_DNA"/>
</dbReference>
<accession>A0A4Q7UV23</accession>
<evidence type="ECO:0000313" key="1">
    <source>
        <dbReference type="EMBL" id="RZT83889.1"/>
    </source>
</evidence>
<evidence type="ECO:0000313" key="2">
    <source>
        <dbReference type="Proteomes" id="UP000291591"/>
    </source>
</evidence>
<name>A0A4Q7UV23_PSEST</name>
<keyword evidence="2" id="KW-1185">Reference proteome</keyword>
<sequence length="29" mass="3085">MIARRTTVRATLSAEGVAGIGTHMRQGRS</sequence>
<reference evidence="1 2" key="1">
    <citation type="submission" date="2019-02" db="EMBL/GenBank/DDBJ databases">
        <title>Sequencing the genomes of 1000 actinobacteria strains.</title>
        <authorList>
            <person name="Klenk H.-P."/>
        </authorList>
    </citation>
    <scope>NUCLEOTIDE SEQUENCE [LARGE SCALE GENOMIC DNA]</scope>
    <source>
        <strain evidence="1 2">DSM 45779</strain>
    </source>
</reference>
<proteinExistence type="predicted"/>
<organism evidence="1 2">
    <name type="scientific">Pseudonocardia sediminis</name>
    <dbReference type="NCBI Taxonomy" id="1397368"/>
    <lineage>
        <taxon>Bacteria</taxon>
        <taxon>Bacillati</taxon>
        <taxon>Actinomycetota</taxon>
        <taxon>Actinomycetes</taxon>
        <taxon>Pseudonocardiales</taxon>
        <taxon>Pseudonocardiaceae</taxon>
        <taxon>Pseudonocardia</taxon>
    </lineage>
</organism>